<name>U4KSL7_9MOLU</name>
<feature type="transmembrane region" description="Helical" evidence="2">
    <location>
        <begin position="130"/>
        <end position="150"/>
    </location>
</feature>
<evidence type="ECO:0000313" key="3">
    <source>
        <dbReference type="EMBL" id="CCV65159.1"/>
    </source>
</evidence>
<sequence length="190" mass="22473">MNYEQRIEVVSLFAGASHQKRIDDMQALGFELVSSTINQTEMGNQMVLTFRRNKDLKLYERFLDLDQKVQAINGLITQAYQNEISRQNKNQVSRFVESVLSSALLPMLIILDLLLLLIIYNTKKWTIDEWLSLMLFLGFLILMHVIERFWKKRVKGFDQSKQVELQVRELTQKREELIQEARQLDHQIKT</sequence>
<dbReference type="EMBL" id="FO681348">
    <property type="protein sequence ID" value="CCV65159.1"/>
    <property type="molecule type" value="Genomic_DNA"/>
</dbReference>
<proteinExistence type="predicted"/>
<evidence type="ECO:0000256" key="1">
    <source>
        <dbReference type="SAM" id="Coils"/>
    </source>
</evidence>
<accession>U4KSL7</accession>
<keyword evidence="1" id="KW-0175">Coiled coil</keyword>
<dbReference type="KEGG" id="abra:BN85301380"/>
<evidence type="ECO:0000313" key="4">
    <source>
        <dbReference type="Proteomes" id="UP000032737"/>
    </source>
</evidence>
<keyword evidence="2" id="KW-1133">Transmembrane helix</keyword>
<dbReference type="RefSeq" id="WP_030004027.1">
    <property type="nucleotide sequence ID" value="NC_022549.1"/>
</dbReference>
<evidence type="ECO:0000256" key="2">
    <source>
        <dbReference type="SAM" id="Phobius"/>
    </source>
</evidence>
<protein>
    <submittedName>
        <fullName evidence="3">Uncharacterized protein</fullName>
    </submittedName>
</protein>
<dbReference type="AlphaFoldDB" id="U4KSL7"/>
<dbReference type="Proteomes" id="UP000032737">
    <property type="component" value="Chromosome"/>
</dbReference>
<reference evidence="3 4" key="1">
    <citation type="journal article" date="2013" name="J. Mol. Microbiol. Biotechnol.">
        <title>Analysis of the Complete Genomes of Acholeplasma brassicae , A. palmae and A. laidlawii and Their Comparison to the Obligate Parasites from ' Candidatus Phytoplasma'.</title>
        <authorList>
            <person name="Kube M."/>
            <person name="Siewert C."/>
            <person name="Migdoll A.M."/>
            <person name="Duduk B."/>
            <person name="Holz S."/>
            <person name="Rabus R."/>
            <person name="Seemuller E."/>
            <person name="Mitrovic J."/>
            <person name="Muller I."/>
            <person name="Buttner C."/>
            <person name="Reinhardt R."/>
        </authorList>
    </citation>
    <scope>NUCLEOTIDE SEQUENCE [LARGE SCALE GENOMIC DNA]</scope>
    <source>
        <strain evidence="4">0502</strain>
    </source>
</reference>
<gene>
    <name evidence="3" type="ORF">BN85301380</name>
</gene>
<keyword evidence="4" id="KW-1185">Reference proteome</keyword>
<keyword evidence="2" id="KW-0472">Membrane</keyword>
<feature type="coiled-coil region" evidence="1">
    <location>
        <begin position="160"/>
        <end position="187"/>
    </location>
</feature>
<dbReference type="HOGENOM" id="CLU_1425176_0_0_14"/>
<feature type="transmembrane region" description="Helical" evidence="2">
    <location>
        <begin position="95"/>
        <end position="118"/>
    </location>
</feature>
<dbReference type="STRING" id="61635.BN85301380"/>
<keyword evidence="2" id="KW-0812">Transmembrane</keyword>
<organism evidence="3 4">
    <name type="scientific">Acholeplasma brassicae</name>
    <dbReference type="NCBI Taxonomy" id="61635"/>
    <lineage>
        <taxon>Bacteria</taxon>
        <taxon>Bacillati</taxon>
        <taxon>Mycoplasmatota</taxon>
        <taxon>Mollicutes</taxon>
        <taxon>Acholeplasmatales</taxon>
        <taxon>Acholeplasmataceae</taxon>
        <taxon>Acholeplasma</taxon>
    </lineage>
</organism>